<sequence length="286" mass="30515">MRFKTLTPSNSSEALEILKNNQGAMIPVAGGTNILVDLHRAKIKPEALVDLSRLNEWKEISLHQEVLEIGSLVTHADLTNAPCLKGPYAALSAAAGMVGGPQIRNRGTLAGNLQSASPAADTVTPLMALGAVLSLVSVKGEREVEADEFFTGPGKTVKQRDELISKVRIKANPAARSVFYKIGKRNAMAISLINLAACIELDSQGKCVKVGIALGAVAPTPVRAKQVEDYLLGKKLDEAAIREAQKIIAGDISPISDIRATAEHRRHLAEVLVKRALEALCHGEEE</sequence>
<dbReference type="SUPFAM" id="SSF55447">
    <property type="entry name" value="CO dehydrogenase flavoprotein C-terminal domain-like"/>
    <property type="match status" value="1"/>
</dbReference>
<dbReference type="AlphaFoldDB" id="A0AAW7Z8Z4"/>
<dbReference type="Proteomes" id="UP001172911">
    <property type="component" value="Unassembled WGS sequence"/>
</dbReference>
<keyword evidence="1" id="KW-0285">Flavoprotein</keyword>
<dbReference type="Gene3D" id="3.30.390.50">
    <property type="entry name" value="CO dehydrogenase flavoprotein, C-terminal domain"/>
    <property type="match status" value="1"/>
</dbReference>
<dbReference type="EMBL" id="JARPTC010000001">
    <property type="protein sequence ID" value="MDO7785739.1"/>
    <property type="molecule type" value="Genomic_DNA"/>
</dbReference>
<dbReference type="RefSeq" id="WP_304540330.1">
    <property type="nucleotide sequence ID" value="NZ_JARPTC010000001.1"/>
</dbReference>
<evidence type="ECO:0000313" key="6">
    <source>
        <dbReference type="Proteomes" id="UP001172911"/>
    </source>
</evidence>
<dbReference type="Gene3D" id="3.30.465.10">
    <property type="match status" value="1"/>
</dbReference>
<keyword evidence="3" id="KW-0560">Oxidoreductase</keyword>
<reference evidence="5" key="2">
    <citation type="submission" date="2023-03" db="EMBL/GenBank/DDBJ databases">
        <authorList>
            <person name="Zhang Z."/>
        </authorList>
    </citation>
    <scope>NUCLEOTIDE SEQUENCE</scope>
    <source>
        <strain evidence="5">DSA</strain>
    </source>
</reference>
<evidence type="ECO:0000256" key="3">
    <source>
        <dbReference type="ARBA" id="ARBA00023002"/>
    </source>
</evidence>
<dbReference type="Pfam" id="PF00941">
    <property type="entry name" value="FAD_binding_5"/>
    <property type="match status" value="1"/>
</dbReference>
<reference evidence="5" key="1">
    <citation type="journal article" date="2023" name="J. Hazard. Mater.">
        <title>Anaerobic biodegradation of pyrene and benzo[a]pyrene by a new sulfate-reducing Desulforamulus aquiferis strain DSA.</title>
        <authorList>
            <person name="Zhang Z."/>
            <person name="Sun J."/>
            <person name="Gong X."/>
            <person name="Wang C."/>
            <person name="Wang H."/>
        </authorList>
    </citation>
    <scope>NUCLEOTIDE SEQUENCE</scope>
    <source>
        <strain evidence="5">DSA</strain>
    </source>
</reference>
<dbReference type="Pfam" id="PF03450">
    <property type="entry name" value="CO_deh_flav_C"/>
    <property type="match status" value="1"/>
</dbReference>
<dbReference type="InterPro" id="IPR051312">
    <property type="entry name" value="Diverse_Substr_Oxidored"/>
</dbReference>
<keyword evidence="2" id="KW-0274">FAD</keyword>
<feature type="domain" description="FAD-binding PCMH-type" evidence="4">
    <location>
        <begin position="1"/>
        <end position="174"/>
    </location>
</feature>
<dbReference type="InterPro" id="IPR002346">
    <property type="entry name" value="Mopterin_DH_FAD-bd"/>
</dbReference>
<gene>
    <name evidence="5" type="ORF">P6N53_00640</name>
</gene>
<dbReference type="PROSITE" id="PS51387">
    <property type="entry name" value="FAD_PCMH"/>
    <property type="match status" value="1"/>
</dbReference>
<protein>
    <submittedName>
        <fullName evidence="5">Xanthine dehydrogenase family protein subunit M</fullName>
    </submittedName>
</protein>
<dbReference type="InterPro" id="IPR036318">
    <property type="entry name" value="FAD-bd_PCMH-like_sf"/>
</dbReference>
<name>A0AAW7Z8Z4_9FIRM</name>
<dbReference type="PANTHER" id="PTHR42659:SF2">
    <property type="entry name" value="XANTHINE DEHYDROGENASE SUBUNIT C-RELATED"/>
    <property type="match status" value="1"/>
</dbReference>
<dbReference type="InterPro" id="IPR016167">
    <property type="entry name" value="FAD-bd_PCMH_sub1"/>
</dbReference>
<dbReference type="GO" id="GO:0071949">
    <property type="term" value="F:FAD binding"/>
    <property type="evidence" value="ECO:0007669"/>
    <property type="project" value="InterPro"/>
</dbReference>
<evidence type="ECO:0000256" key="1">
    <source>
        <dbReference type="ARBA" id="ARBA00022630"/>
    </source>
</evidence>
<evidence type="ECO:0000313" key="5">
    <source>
        <dbReference type="EMBL" id="MDO7785739.1"/>
    </source>
</evidence>
<dbReference type="InterPro" id="IPR005107">
    <property type="entry name" value="CO_DH_flav_C"/>
</dbReference>
<comment type="caution">
    <text evidence="5">The sequence shown here is derived from an EMBL/GenBank/DDBJ whole genome shotgun (WGS) entry which is preliminary data.</text>
</comment>
<dbReference type="Gene3D" id="3.30.43.10">
    <property type="entry name" value="Uridine Diphospho-n-acetylenolpyruvylglucosamine Reductase, domain 2"/>
    <property type="match status" value="1"/>
</dbReference>
<evidence type="ECO:0000256" key="2">
    <source>
        <dbReference type="ARBA" id="ARBA00022827"/>
    </source>
</evidence>
<dbReference type="SUPFAM" id="SSF56176">
    <property type="entry name" value="FAD-binding/transporter-associated domain-like"/>
    <property type="match status" value="1"/>
</dbReference>
<dbReference type="InterPro" id="IPR016169">
    <property type="entry name" value="FAD-bd_PCMH_sub2"/>
</dbReference>
<dbReference type="PANTHER" id="PTHR42659">
    <property type="entry name" value="XANTHINE DEHYDROGENASE SUBUNIT C-RELATED"/>
    <property type="match status" value="1"/>
</dbReference>
<accession>A0AAW7Z8Z4</accession>
<dbReference type="GO" id="GO:0016491">
    <property type="term" value="F:oxidoreductase activity"/>
    <property type="evidence" value="ECO:0007669"/>
    <property type="project" value="UniProtKB-KW"/>
</dbReference>
<organism evidence="5 6">
    <name type="scientific">Desulforamulus aquiferis</name>
    <dbReference type="NCBI Taxonomy" id="1397668"/>
    <lineage>
        <taxon>Bacteria</taxon>
        <taxon>Bacillati</taxon>
        <taxon>Bacillota</taxon>
        <taxon>Clostridia</taxon>
        <taxon>Eubacteriales</taxon>
        <taxon>Peptococcaceae</taxon>
        <taxon>Desulforamulus</taxon>
    </lineage>
</organism>
<proteinExistence type="predicted"/>
<dbReference type="SMART" id="SM01092">
    <property type="entry name" value="CO_deh_flav_C"/>
    <property type="match status" value="1"/>
</dbReference>
<dbReference type="InterPro" id="IPR016166">
    <property type="entry name" value="FAD-bd_PCMH"/>
</dbReference>
<keyword evidence="6" id="KW-1185">Reference proteome</keyword>
<dbReference type="InterPro" id="IPR036683">
    <property type="entry name" value="CO_DH_flav_C_dom_sf"/>
</dbReference>
<evidence type="ECO:0000259" key="4">
    <source>
        <dbReference type="PROSITE" id="PS51387"/>
    </source>
</evidence>